<feature type="domain" description="Methylated-DNA-[protein]-cysteine S-methyltransferase DNA binding" evidence="10">
    <location>
        <begin position="123"/>
        <end position="201"/>
    </location>
</feature>
<keyword evidence="13" id="KW-1185">Reference proteome</keyword>
<dbReference type="OrthoDB" id="9802228at2"/>
<dbReference type="HAMAP" id="MF_00772">
    <property type="entry name" value="OGT"/>
    <property type="match status" value="1"/>
</dbReference>
<evidence type="ECO:0000256" key="3">
    <source>
        <dbReference type="ARBA" id="ARBA00022490"/>
    </source>
</evidence>
<evidence type="ECO:0000259" key="10">
    <source>
        <dbReference type="Pfam" id="PF01035"/>
    </source>
</evidence>
<dbReference type="InterPro" id="IPR014048">
    <property type="entry name" value="MethylDNA_cys_MeTrfase_DNA-bd"/>
</dbReference>
<dbReference type="PANTHER" id="PTHR10815">
    <property type="entry name" value="METHYLATED-DNA--PROTEIN-CYSTEINE METHYLTRANSFERASE"/>
    <property type="match status" value="1"/>
</dbReference>
<organism evidence="12 13">
    <name type="scientific">Homoserinimonas aerilata</name>
    <dbReference type="NCBI Taxonomy" id="1162970"/>
    <lineage>
        <taxon>Bacteria</taxon>
        <taxon>Bacillati</taxon>
        <taxon>Actinomycetota</taxon>
        <taxon>Actinomycetes</taxon>
        <taxon>Micrococcales</taxon>
        <taxon>Microbacteriaceae</taxon>
        <taxon>Homoserinimonas</taxon>
    </lineage>
</organism>
<keyword evidence="3 9" id="KW-0963">Cytoplasm</keyword>
<dbReference type="Pfam" id="PF01035">
    <property type="entry name" value="DNA_binding_1"/>
    <property type="match status" value="1"/>
</dbReference>
<evidence type="ECO:0000256" key="6">
    <source>
        <dbReference type="ARBA" id="ARBA00022763"/>
    </source>
</evidence>
<dbReference type="Pfam" id="PF02870">
    <property type="entry name" value="Methyltransf_1N"/>
    <property type="match status" value="1"/>
</dbReference>
<dbReference type="EMBL" id="VFOM01000001">
    <property type="protein sequence ID" value="TQL48199.1"/>
    <property type="molecule type" value="Genomic_DNA"/>
</dbReference>
<dbReference type="InterPro" id="IPR036631">
    <property type="entry name" value="MGMT_N_sf"/>
</dbReference>
<comment type="catalytic activity">
    <reaction evidence="8 9">
        <text>a 6-O-methyl-2'-deoxyguanosine in DNA + L-cysteinyl-[protein] = S-methyl-L-cysteinyl-[protein] + a 2'-deoxyguanosine in DNA</text>
        <dbReference type="Rhea" id="RHEA:24000"/>
        <dbReference type="Rhea" id="RHEA-COMP:10131"/>
        <dbReference type="Rhea" id="RHEA-COMP:10132"/>
        <dbReference type="Rhea" id="RHEA-COMP:11367"/>
        <dbReference type="Rhea" id="RHEA-COMP:11368"/>
        <dbReference type="ChEBI" id="CHEBI:29950"/>
        <dbReference type="ChEBI" id="CHEBI:82612"/>
        <dbReference type="ChEBI" id="CHEBI:85445"/>
        <dbReference type="ChEBI" id="CHEBI:85448"/>
        <dbReference type="EC" id="2.1.1.63"/>
    </reaction>
</comment>
<dbReference type="GO" id="GO:0032259">
    <property type="term" value="P:methylation"/>
    <property type="evidence" value="ECO:0007669"/>
    <property type="project" value="UniProtKB-KW"/>
</dbReference>
<comment type="miscellaneous">
    <text evidence="9">This enzyme catalyzes only one turnover and therefore is not strictly catalytic. According to one definition, an enzyme is a biocatalyst that acts repeatedly and over many reaction cycles.</text>
</comment>
<dbReference type="PANTHER" id="PTHR10815:SF5">
    <property type="entry name" value="METHYLATED-DNA--PROTEIN-CYSTEINE METHYLTRANSFERASE"/>
    <property type="match status" value="1"/>
</dbReference>
<dbReference type="InterPro" id="IPR008332">
    <property type="entry name" value="MethylG_MeTrfase_N"/>
</dbReference>
<dbReference type="InterPro" id="IPR023546">
    <property type="entry name" value="MGMT"/>
</dbReference>
<dbReference type="PROSITE" id="PS00374">
    <property type="entry name" value="MGMT"/>
    <property type="match status" value="1"/>
</dbReference>
<evidence type="ECO:0000256" key="2">
    <source>
        <dbReference type="ARBA" id="ARBA00008711"/>
    </source>
</evidence>
<evidence type="ECO:0000256" key="1">
    <source>
        <dbReference type="ARBA" id="ARBA00001286"/>
    </source>
</evidence>
<evidence type="ECO:0000256" key="9">
    <source>
        <dbReference type="HAMAP-Rule" id="MF_00772"/>
    </source>
</evidence>
<comment type="catalytic activity">
    <reaction evidence="1 9">
        <text>a 4-O-methyl-thymidine in DNA + L-cysteinyl-[protein] = a thymidine in DNA + S-methyl-L-cysteinyl-[protein]</text>
        <dbReference type="Rhea" id="RHEA:53428"/>
        <dbReference type="Rhea" id="RHEA-COMP:10131"/>
        <dbReference type="Rhea" id="RHEA-COMP:10132"/>
        <dbReference type="Rhea" id="RHEA-COMP:13555"/>
        <dbReference type="Rhea" id="RHEA-COMP:13556"/>
        <dbReference type="ChEBI" id="CHEBI:29950"/>
        <dbReference type="ChEBI" id="CHEBI:82612"/>
        <dbReference type="ChEBI" id="CHEBI:137386"/>
        <dbReference type="ChEBI" id="CHEBI:137387"/>
        <dbReference type="EC" id="2.1.1.63"/>
    </reaction>
</comment>
<gene>
    <name evidence="12" type="ORF">FB562_1285</name>
</gene>
<dbReference type="Proteomes" id="UP000317998">
    <property type="component" value="Unassembled WGS sequence"/>
</dbReference>
<dbReference type="RefSeq" id="WP_141880374.1">
    <property type="nucleotide sequence ID" value="NZ_VFOM01000001.1"/>
</dbReference>
<sequence length="203" mass="21492">MTNTNEAQALYELTDPTAAQLAALRGRLTDAAEGEGILDVAYTTIDTPVGSLLLAATAAGLVRVAYAREGHDAVLQTLATRLSPRILKAPKRLDAAARQIDEYFAGTRTTFDLPLDHSLSSGFRLLVQEHLPLIAYGSTESYKQLAEEVGNPRAIRAVGTACATNPLPVVVPCHRVLRSDGGLGGYIGGLDAKTALLELERAA</sequence>
<evidence type="ECO:0000313" key="12">
    <source>
        <dbReference type="EMBL" id="TQL48199.1"/>
    </source>
</evidence>
<feature type="active site" description="Nucleophile; methyl group acceptor" evidence="9">
    <location>
        <position position="173"/>
    </location>
</feature>
<comment type="similarity">
    <text evidence="2 9">Belongs to the MGMT family.</text>
</comment>
<accession>A0A542YJE6</accession>
<comment type="caution">
    <text evidence="12">The sequence shown here is derived from an EMBL/GenBank/DDBJ whole genome shotgun (WGS) entry which is preliminary data.</text>
</comment>
<dbReference type="GO" id="GO:0005737">
    <property type="term" value="C:cytoplasm"/>
    <property type="evidence" value="ECO:0007669"/>
    <property type="project" value="UniProtKB-SubCell"/>
</dbReference>
<comment type="subcellular location">
    <subcellularLocation>
        <location evidence="9">Cytoplasm</location>
    </subcellularLocation>
</comment>
<keyword evidence="6 9" id="KW-0227">DNA damage</keyword>
<name>A0A542YJE6_9MICO</name>
<dbReference type="SUPFAM" id="SSF53155">
    <property type="entry name" value="Methylated DNA-protein cysteine methyltransferase domain"/>
    <property type="match status" value="1"/>
</dbReference>
<dbReference type="GO" id="GO:0003908">
    <property type="term" value="F:methylated-DNA-[protein]-cysteine S-methyltransferase activity"/>
    <property type="evidence" value="ECO:0007669"/>
    <property type="project" value="UniProtKB-UniRule"/>
</dbReference>
<dbReference type="InterPro" id="IPR001497">
    <property type="entry name" value="MethylDNA_cys_MeTrfase_AS"/>
</dbReference>
<evidence type="ECO:0000259" key="11">
    <source>
        <dbReference type="Pfam" id="PF02870"/>
    </source>
</evidence>
<evidence type="ECO:0000256" key="4">
    <source>
        <dbReference type="ARBA" id="ARBA00022603"/>
    </source>
</evidence>
<dbReference type="AlphaFoldDB" id="A0A542YJE6"/>
<evidence type="ECO:0000256" key="5">
    <source>
        <dbReference type="ARBA" id="ARBA00022679"/>
    </source>
</evidence>
<evidence type="ECO:0000313" key="13">
    <source>
        <dbReference type="Proteomes" id="UP000317998"/>
    </source>
</evidence>
<keyword evidence="4 9" id="KW-0489">Methyltransferase</keyword>
<keyword evidence="7 9" id="KW-0234">DNA repair</keyword>
<keyword evidence="5 9" id="KW-0808">Transferase</keyword>
<dbReference type="GO" id="GO:0006307">
    <property type="term" value="P:DNA alkylation repair"/>
    <property type="evidence" value="ECO:0007669"/>
    <property type="project" value="UniProtKB-UniRule"/>
</dbReference>
<proteinExistence type="inferred from homology"/>
<dbReference type="EC" id="2.1.1.63" evidence="9"/>
<dbReference type="Gene3D" id="3.30.160.70">
    <property type="entry name" value="Methylated DNA-protein cysteine methyltransferase domain"/>
    <property type="match status" value="1"/>
</dbReference>
<evidence type="ECO:0000256" key="8">
    <source>
        <dbReference type="ARBA" id="ARBA00049348"/>
    </source>
</evidence>
<dbReference type="FunFam" id="1.10.10.10:FF:000214">
    <property type="entry name" value="Methylated-DNA--protein-cysteine methyltransferase"/>
    <property type="match status" value="1"/>
</dbReference>
<dbReference type="SUPFAM" id="SSF46767">
    <property type="entry name" value="Methylated DNA-protein cysteine methyltransferase, C-terminal domain"/>
    <property type="match status" value="1"/>
</dbReference>
<dbReference type="InterPro" id="IPR036217">
    <property type="entry name" value="MethylDNA_cys_MeTrfase_DNAb"/>
</dbReference>
<comment type="function">
    <text evidence="9">Involved in the cellular defense against the biological effects of O6-methylguanine (O6-MeG) and O4-methylthymine (O4-MeT) in DNA. Repairs the methylated nucleobase in DNA by stoichiometrically transferring the methyl group to a cysteine residue in the enzyme. This is a suicide reaction: the enzyme is irreversibly inactivated.</text>
</comment>
<dbReference type="NCBIfam" id="TIGR00589">
    <property type="entry name" value="ogt"/>
    <property type="match status" value="1"/>
</dbReference>
<dbReference type="Gene3D" id="1.10.10.10">
    <property type="entry name" value="Winged helix-like DNA-binding domain superfamily/Winged helix DNA-binding domain"/>
    <property type="match status" value="1"/>
</dbReference>
<reference evidence="12 13" key="1">
    <citation type="submission" date="2019-06" db="EMBL/GenBank/DDBJ databases">
        <title>Sequencing the genomes of 1000 actinobacteria strains.</title>
        <authorList>
            <person name="Klenk H.-P."/>
        </authorList>
    </citation>
    <scope>NUCLEOTIDE SEQUENCE [LARGE SCALE GENOMIC DNA]</scope>
    <source>
        <strain evidence="12 13">DSM 26477</strain>
    </source>
</reference>
<dbReference type="InterPro" id="IPR036388">
    <property type="entry name" value="WH-like_DNA-bd_sf"/>
</dbReference>
<evidence type="ECO:0000256" key="7">
    <source>
        <dbReference type="ARBA" id="ARBA00023204"/>
    </source>
</evidence>
<dbReference type="CDD" id="cd06445">
    <property type="entry name" value="ATase"/>
    <property type="match status" value="1"/>
</dbReference>
<protein>
    <recommendedName>
        <fullName evidence="9">Methylated-DNA--protein-cysteine methyltransferase</fullName>
        <ecNumber evidence="9">2.1.1.63</ecNumber>
    </recommendedName>
    <alternativeName>
        <fullName evidence="9">6-O-methylguanine-DNA methyltransferase</fullName>
        <shortName evidence="9">MGMT</shortName>
    </alternativeName>
    <alternativeName>
        <fullName evidence="9">O-6-methylguanine-DNA-alkyltransferase</fullName>
    </alternativeName>
</protein>
<feature type="domain" description="Methylguanine DNA methyltransferase ribonuclease-like" evidence="11">
    <location>
        <begin position="41"/>
        <end position="116"/>
    </location>
</feature>